<evidence type="ECO:0000256" key="1">
    <source>
        <dbReference type="SAM" id="Phobius"/>
    </source>
</evidence>
<protein>
    <submittedName>
        <fullName evidence="2">Uncharacterized protein</fullName>
    </submittedName>
</protein>
<feature type="transmembrane region" description="Helical" evidence="1">
    <location>
        <begin position="32"/>
        <end position="48"/>
    </location>
</feature>
<feature type="transmembrane region" description="Helical" evidence="1">
    <location>
        <begin position="7"/>
        <end position="26"/>
    </location>
</feature>
<evidence type="ECO:0000313" key="3">
    <source>
        <dbReference type="Proteomes" id="UP001477672"/>
    </source>
</evidence>
<gene>
    <name evidence="2" type="ORF">WMO24_01425</name>
</gene>
<feature type="transmembrane region" description="Helical" evidence="1">
    <location>
        <begin position="108"/>
        <end position="128"/>
    </location>
</feature>
<dbReference type="Proteomes" id="UP001477672">
    <property type="component" value="Unassembled WGS sequence"/>
</dbReference>
<keyword evidence="1" id="KW-1133">Transmembrane helix</keyword>
<keyword evidence="1" id="KW-0812">Transmembrane</keyword>
<organism evidence="2 3">
    <name type="scientific">Ruthenibacterium intestinale</name>
    <dbReference type="NCBI Taxonomy" id="3133163"/>
    <lineage>
        <taxon>Bacteria</taxon>
        <taxon>Bacillati</taxon>
        <taxon>Bacillota</taxon>
        <taxon>Clostridia</taxon>
        <taxon>Eubacteriales</taxon>
        <taxon>Oscillospiraceae</taxon>
        <taxon>Ruthenibacterium</taxon>
    </lineage>
</organism>
<proteinExistence type="predicted"/>
<reference evidence="2 3" key="1">
    <citation type="submission" date="2024-03" db="EMBL/GenBank/DDBJ databases">
        <title>Human intestinal bacterial collection.</title>
        <authorList>
            <person name="Pauvert C."/>
            <person name="Hitch T.C.A."/>
            <person name="Clavel T."/>
        </authorList>
    </citation>
    <scope>NUCLEOTIDE SEQUENCE [LARGE SCALE GENOMIC DNA]</scope>
    <source>
        <strain evidence="2 3">CLA-JM-H11</strain>
    </source>
</reference>
<feature type="transmembrane region" description="Helical" evidence="1">
    <location>
        <begin position="60"/>
        <end position="88"/>
    </location>
</feature>
<dbReference type="EMBL" id="JBBMFA010000036">
    <property type="protein sequence ID" value="MEQ2519103.1"/>
    <property type="molecule type" value="Genomic_DNA"/>
</dbReference>
<accession>A0ABV1GC44</accession>
<name>A0ABV1GC44_9FIRM</name>
<sequence>MKHKTRLYNVFFPLWMLLFFPVTWLLVVPVNWVFDSLVLLVAVAAMRLRKKKELYVKSIFRVWVFGFLADLAGAGVMALVYGAASLFLKGETQAAFLEAFMVDPWQHPAALLATALAVLVSACVIYVLNRRFTFQKQALPDATKRRLSLVLAAATAPYFFFVPLNWLI</sequence>
<dbReference type="RefSeq" id="WP_349214356.1">
    <property type="nucleotide sequence ID" value="NZ_JBBMFA010000036.1"/>
</dbReference>
<evidence type="ECO:0000313" key="2">
    <source>
        <dbReference type="EMBL" id="MEQ2519103.1"/>
    </source>
</evidence>
<keyword evidence="1" id="KW-0472">Membrane</keyword>
<feature type="transmembrane region" description="Helical" evidence="1">
    <location>
        <begin position="149"/>
        <end position="167"/>
    </location>
</feature>
<comment type="caution">
    <text evidence="2">The sequence shown here is derived from an EMBL/GenBank/DDBJ whole genome shotgun (WGS) entry which is preliminary data.</text>
</comment>
<keyword evidence="3" id="KW-1185">Reference proteome</keyword>